<evidence type="ECO:0000256" key="9">
    <source>
        <dbReference type="ARBA" id="ARBA00034078"/>
    </source>
</evidence>
<dbReference type="SUPFAM" id="SSF55447">
    <property type="entry name" value="CO dehydrogenase flavoprotein C-terminal domain-like"/>
    <property type="match status" value="1"/>
</dbReference>
<dbReference type="InterPro" id="IPR016166">
    <property type="entry name" value="FAD-bd_PCMH"/>
</dbReference>
<keyword evidence="8" id="KW-0576">Peroxisome</keyword>
<dbReference type="InterPro" id="IPR000674">
    <property type="entry name" value="Ald_Oxase/Xan_DH_a/b"/>
</dbReference>
<evidence type="ECO:0000259" key="13">
    <source>
        <dbReference type="PROSITE" id="PS51387"/>
    </source>
</evidence>
<dbReference type="SUPFAM" id="SSF47741">
    <property type="entry name" value="CO dehydrogenase ISP C-domain like"/>
    <property type="match status" value="1"/>
</dbReference>
<dbReference type="Proteomes" id="UP000594454">
    <property type="component" value="Chromosome 1"/>
</dbReference>
<evidence type="ECO:0000256" key="11">
    <source>
        <dbReference type="PIRSR" id="PIRSR000127-2"/>
    </source>
</evidence>
<organism evidence="14 15">
    <name type="scientific">Hermetia illucens</name>
    <name type="common">Black soldier fly</name>
    <dbReference type="NCBI Taxonomy" id="343691"/>
    <lineage>
        <taxon>Eukaryota</taxon>
        <taxon>Metazoa</taxon>
        <taxon>Ecdysozoa</taxon>
        <taxon>Arthropoda</taxon>
        <taxon>Hexapoda</taxon>
        <taxon>Insecta</taxon>
        <taxon>Pterygota</taxon>
        <taxon>Neoptera</taxon>
        <taxon>Endopterygota</taxon>
        <taxon>Diptera</taxon>
        <taxon>Brachycera</taxon>
        <taxon>Stratiomyomorpha</taxon>
        <taxon>Stratiomyidae</taxon>
        <taxon>Hermetiinae</taxon>
        <taxon>Hermetia</taxon>
    </lineage>
</organism>
<dbReference type="InterPro" id="IPR002346">
    <property type="entry name" value="Mopterin_DH_FAD-bd"/>
</dbReference>
<dbReference type="Pfam" id="PF01315">
    <property type="entry name" value="Ald_Xan_dh_C"/>
    <property type="match status" value="1"/>
</dbReference>
<dbReference type="GO" id="GO:0016491">
    <property type="term" value="F:oxidoreductase activity"/>
    <property type="evidence" value="ECO:0007669"/>
    <property type="project" value="UniProtKB-KW"/>
</dbReference>
<feature type="binding site" evidence="12">
    <location>
        <position position="17"/>
    </location>
    <ligand>
        <name>[2Fe-2S] cluster</name>
        <dbReference type="ChEBI" id="CHEBI:190135"/>
        <label>2</label>
    </ligand>
</feature>
<dbReference type="PANTHER" id="PTHR11908:SF132">
    <property type="entry name" value="ALDEHYDE OXIDASE 1-RELATED"/>
    <property type="match status" value="1"/>
</dbReference>
<dbReference type="Gene3D" id="3.90.1170.50">
    <property type="entry name" value="Aldehyde oxidase/xanthine dehydrogenase, a/b hammerhead"/>
    <property type="match status" value="1"/>
</dbReference>
<evidence type="ECO:0000256" key="8">
    <source>
        <dbReference type="ARBA" id="ARBA00023140"/>
    </source>
</evidence>
<evidence type="ECO:0000256" key="10">
    <source>
        <dbReference type="PIRSR" id="PIRSR000127-1"/>
    </source>
</evidence>
<comment type="cofactor">
    <cofactor evidence="9">
        <name>[2Fe-2S] cluster</name>
        <dbReference type="ChEBI" id="CHEBI:190135"/>
    </cofactor>
</comment>
<evidence type="ECO:0000256" key="12">
    <source>
        <dbReference type="PIRSR" id="PIRSR000127-3"/>
    </source>
</evidence>
<evidence type="ECO:0000313" key="14">
    <source>
        <dbReference type="EMBL" id="CAD7078515.1"/>
    </source>
</evidence>
<evidence type="ECO:0000256" key="4">
    <source>
        <dbReference type="ARBA" id="ARBA00022505"/>
    </source>
</evidence>
<evidence type="ECO:0000256" key="2">
    <source>
        <dbReference type="ARBA" id="ARBA00006849"/>
    </source>
</evidence>
<keyword evidence="12" id="KW-0479">Metal-binding</keyword>
<keyword evidence="11" id="KW-0285">Flavoprotein</keyword>
<dbReference type="InterPro" id="IPR046867">
    <property type="entry name" value="AldOxase/xan_DH_MoCoBD2"/>
</dbReference>
<feature type="active site" description="Proton acceptor" evidence="10">
    <location>
        <position position="1065"/>
    </location>
</feature>
<feature type="binding site" evidence="12">
    <location>
        <position position="741"/>
    </location>
    <ligand>
        <name>Mo-molybdopterin</name>
        <dbReference type="ChEBI" id="CHEBI:71302"/>
    </ligand>
    <ligandPart>
        <name>Mo</name>
        <dbReference type="ChEBI" id="CHEBI:28685"/>
    </ligandPart>
</feature>
<comment type="similarity">
    <text evidence="2">Belongs to the xanthine dehydrogenase family.</text>
</comment>
<evidence type="ECO:0000256" key="1">
    <source>
        <dbReference type="ARBA" id="ARBA00004275"/>
    </source>
</evidence>
<comment type="subcellular location">
    <subcellularLocation>
        <location evidence="1">Peroxisome</location>
    </subcellularLocation>
</comment>
<dbReference type="GO" id="GO:0051537">
    <property type="term" value="F:2 iron, 2 sulfur cluster binding"/>
    <property type="evidence" value="ECO:0007669"/>
    <property type="project" value="UniProtKB-KW"/>
</dbReference>
<feature type="binding site" evidence="11">
    <location>
        <position position="251"/>
    </location>
    <ligand>
        <name>FAD</name>
        <dbReference type="ChEBI" id="CHEBI:57692"/>
    </ligand>
</feature>
<dbReference type="InterPro" id="IPR036318">
    <property type="entry name" value="FAD-bd_PCMH-like_sf"/>
</dbReference>
<keyword evidence="5 12" id="KW-0001">2Fe-2S</keyword>
<proteinExistence type="inferred from homology"/>
<evidence type="ECO:0000256" key="6">
    <source>
        <dbReference type="ARBA" id="ARBA00023002"/>
    </source>
</evidence>
<dbReference type="SUPFAM" id="SSF56003">
    <property type="entry name" value="Molybdenum cofactor-binding domain"/>
    <property type="match status" value="1"/>
</dbReference>
<feature type="domain" description="FAD-binding PCMH-type" evidence="13">
    <location>
        <begin position="67"/>
        <end position="244"/>
    </location>
</feature>
<sequence>MTARDIEYSFDGNICRCTGYRPILDAMKSFATDAEFGFVDTEQDIEDLKLCPKIRKVLRCPIGSDVRANDGRRWYHPRKLEEIFDIFEKNHNDPYMLVAGNTAHGVYRRDPNIKTFININNVYELHTHNFGNTLELGANVTIAEMIEILRNISPSGGFNHFLEMLKVLNLVAHVSIGTIAGNLMMKHEHNEFISDIFMLLVTARARVVIARSMNETASVSLPEFLRHDMRHWVITKIILPSLNLALFGVYKILPRAQHAHAFLNAGFLFSVSGGKIRSSKIVFGGINSRFNESIATVDFFKGRNLFDPKTFEQALNILDTELQLDWVLPAPSPEYRKKLALGLFYKFVLKNAPPDFIKRFYRSGGYFPKRPLSSGTQYFDTKKELWPVNKPVRKLEALWQCSGEANYSNDLPHMPDEVWAAFVPATQVQATIASIDASEALAMEGVVAFYSAKDIPGTNSYVAIGLFGIIENEELFCENVVNYHSEPVGIILAESITAAIAAASKVNILYEHNENRRSLRPTLKDAIRIEDISYYEDSDDDFVDLEEELSNEKRFSKTKRIRGHFELGLQFHLSIESNTTVCIPREGGLFLYSSTQYMDLVQTSITNALNLPDNRIEIEVRRTGGSFGSRISRCNHVAVGCALASWLSNRPVRFVQTIENNMRISGKRFACIADYTVTVDEQGRIQSYTLNFYEDMGFSINESPIDDFTIPAIPNCYNKTSSWQIKGNNVITDAPSNSWFRAPGTLEGISMTENVMEHIAWEISMDPMDVRYNNIPDDSYMKKLLPDFIKQTEYRQRRNDINAFNKENRWRKRGIGVSLMRFPIIYFGQISAAVAIYHYDGTVLISHGGVEIGQGINTKAAQVAAYTLGIPLDMVAVKASNTFDGANSICTGASVTSETVCFAVRKACNQLLSRMKPVRDKLDSPTWLEIVQKCHEENINLFSRQIHKLGDLGEYNVWGLACTEMEVDILTGKWQITRADIWEDTGESLSQLIDVGQIEGGFVQGLGYWLTEKLVYDRQTGELMTFNTWEYKVPGAKDIPIDFRIKLIQDRPNPHGFLRSKTTGEMGICMSISSVFALRHALNSARKDAGINEWYELGAPTTIEEIVLAAGHTAKDFKLNV</sequence>
<dbReference type="Pfam" id="PF02738">
    <property type="entry name" value="MoCoBD_1"/>
    <property type="match status" value="1"/>
</dbReference>
<dbReference type="PROSITE" id="PS51387">
    <property type="entry name" value="FAD_PCMH"/>
    <property type="match status" value="1"/>
</dbReference>
<gene>
    <name evidence="14" type="ORF">HERILL_LOCUS1776</name>
</gene>
<dbReference type="GO" id="GO:0071949">
    <property type="term" value="F:FAD binding"/>
    <property type="evidence" value="ECO:0007669"/>
    <property type="project" value="InterPro"/>
</dbReference>
<keyword evidence="7 12" id="KW-0411">Iron-sulfur</keyword>
<dbReference type="FunFam" id="3.30.390.50:FF:000003">
    <property type="entry name" value="Aldehyde oxidase1"/>
    <property type="match status" value="1"/>
</dbReference>
<dbReference type="PANTHER" id="PTHR11908">
    <property type="entry name" value="XANTHINE DEHYDROGENASE"/>
    <property type="match status" value="1"/>
</dbReference>
<dbReference type="InterPro" id="IPR008274">
    <property type="entry name" value="AldOxase/xan_DH_MoCoBD1"/>
</dbReference>
<feature type="binding site" evidence="12">
    <location>
        <position position="893"/>
    </location>
    <ligand>
        <name>Mo-molybdopterin</name>
        <dbReference type="ChEBI" id="CHEBI:71302"/>
    </ligand>
    <ligandPart>
        <name>Mo</name>
        <dbReference type="ChEBI" id="CHEBI:28685"/>
    </ligandPart>
</feature>
<evidence type="ECO:0000313" key="15">
    <source>
        <dbReference type="Proteomes" id="UP000594454"/>
    </source>
</evidence>
<evidence type="ECO:0000256" key="7">
    <source>
        <dbReference type="ARBA" id="ARBA00023014"/>
    </source>
</evidence>
<feature type="binding site" evidence="12">
    <location>
        <position position="627"/>
    </location>
    <ligand>
        <name>Mo-molybdopterin</name>
        <dbReference type="ChEBI" id="CHEBI:71302"/>
    </ligand>
    <ligandPart>
        <name>Mo</name>
        <dbReference type="ChEBI" id="CHEBI:28685"/>
    </ligandPart>
</feature>
<dbReference type="Gene3D" id="1.10.150.120">
    <property type="entry name" value="[2Fe-2S]-binding domain"/>
    <property type="match status" value="1"/>
</dbReference>
<evidence type="ECO:0000256" key="5">
    <source>
        <dbReference type="ARBA" id="ARBA00022714"/>
    </source>
</evidence>
<dbReference type="InterPro" id="IPR036683">
    <property type="entry name" value="CO_DH_flav_C_dom_sf"/>
</dbReference>
<dbReference type="Pfam" id="PF03450">
    <property type="entry name" value="CO_deh_flav_C"/>
    <property type="match status" value="1"/>
</dbReference>
<reference evidence="14 15" key="1">
    <citation type="submission" date="2020-11" db="EMBL/GenBank/DDBJ databases">
        <authorList>
            <person name="Wallbank WR R."/>
            <person name="Pardo Diaz C."/>
            <person name="Kozak K."/>
            <person name="Martin S."/>
            <person name="Jiggins C."/>
            <person name="Moest M."/>
            <person name="Warren A I."/>
            <person name="Generalovic N T."/>
            <person name="Byers J.R.P. K."/>
            <person name="Montejo-Kovacevich G."/>
            <person name="Yen C E."/>
        </authorList>
    </citation>
    <scope>NUCLEOTIDE SEQUENCE [LARGE SCALE GENOMIC DNA]</scope>
</reference>
<feature type="binding site" evidence="12">
    <location>
        <position position="15"/>
    </location>
    <ligand>
        <name>[2Fe-2S] cluster</name>
        <dbReference type="ChEBI" id="CHEBI:190135"/>
        <label>2</label>
    </ligand>
</feature>
<dbReference type="InterPro" id="IPR036884">
    <property type="entry name" value="2Fe-2S-bd_dom_sf"/>
</dbReference>
<dbReference type="SMART" id="SM01092">
    <property type="entry name" value="CO_deh_flav_C"/>
    <property type="match status" value="1"/>
</dbReference>
<comment type="cofactor">
    <cofactor evidence="12">
        <name>Mo-molybdopterin</name>
        <dbReference type="ChEBI" id="CHEBI:71302"/>
    </cofactor>
    <text evidence="12">Binds 1 Mo-molybdopterin (Mo-MPT) cofactor per subunit.</text>
</comment>
<dbReference type="Pfam" id="PF20256">
    <property type="entry name" value="MoCoBD_2"/>
    <property type="match status" value="1"/>
</dbReference>
<dbReference type="SMART" id="SM01008">
    <property type="entry name" value="Ald_Xan_dh_C"/>
    <property type="match status" value="1"/>
</dbReference>
<dbReference type="InterPro" id="IPR016208">
    <property type="entry name" value="Ald_Oxase/xanthine_DH-like"/>
</dbReference>
<keyword evidence="15" id="KW-1185">Reference proteome</keyword>
<dbReference type="SUPFAM" id="SSF54665">
    <property type="entry name" value="CO dehydrogenase molybdoprotein N-domain-like"/>
    <property type="match status" value="1"/>
</dbReference>
<dbReference type="SUPFAM" id="SSF56176">
    <property type="entry name" value="FAD-binding/transporter-associated domain-like"/>
    <property type="match status" value="1"/>
</dbReference>
<dbReference type="FunFam" id="3.30.365.10:FF:000008">
    <property type="entry name" value="Aldehyde oxidase1"/>
    <property type="match status" value="1"/>
</dbReference>
<dbReference type="GO" id="GO:0005506">
    <property type="term" value="F:iron ion binding"/>
    <property type="evidence" value="ECO:0007669"/>
    <property type="project" value="InterPro"/>
</dbReference>
<dbReference type="OrthoDB" id="8300278at2759"/>
<dbReference type="PIRSF" id="PIRSF000127">
    <property type="entry name" value="Xanthine_DH"/>
    <property type="match status" value="1"/>
</dbReference>
<dbReference type="InParanoid" id="A0A7R8UCZ8"/>
<comment type="cofactor">
    <cofactor evidence="12">
        <name>[2Fe-2S] cluster</name>
        <dbReference type="ChEBI" id="CHEBI:190135"/>
    </cofactor>
    <text evidence="12">Binds 2 [2Fe-2S] clusters.</text>
</comment>
<dbReference type="FunFam" id="3.90.1170.50:FF:000003">
    <property type="entry name" value="Aldehyde oxidase"/>
    <property type="match status" value="1"/>
</dbReference>
<dbReference type="Pfam" id="PF00941">
    <property type="entry name" value="FAD_binding_5"/>
    <property type="match status" value="1"/>
</dbReference>
<keyword evidence="4 12" id="KW-0500">Molybdenum</keyword>
<dbReference type="Gene3D" id="3.30.390.50">
    <property type="entry name" value="CO dehydrogenase flavoprotein, C-terminal domain"/>
    <property type="match status" value="1"/>
</dbReference>
<keyword evidence="12" id="KW-0408">Iron</keyword>
<dbReference type="AlphaFoldDB" id="A0A7R8UCZ8"/>
<comment type="subunit">
    <text evidence="3">Homodimer.</text>
</comment>
<dbReference type="InterPro" id="IPR037165">
    <property type="entry name" value="AldOxase/xan_DH_Mopterin-bd_sf"/>
</dbReference>
<keyword evidence="11" id="KW-0274">FAD</keyword>
<protein>
    <recommendedName>
        <fullName evidence="13">FAD-binding PCMH-type domain-containing protein</fullName>
    </recommendedName>
</protein>
<dbReference type="InterPro" id="IPR036856">
    <property type="entry name" value="Ald_Oxase/Xan_DH_a/b_sf"/>
</dbReference>
<keyword evidence="6" id="KW-0560">Oxidoreductase</keyword>
<accession>A0A7R8UCZ8</accession>
<feature type="binding site" evidence="12">
    <location>
        <position position="596"/>
    </location>
    <ligand>
        <name>Mo-molybdopterin</name>
        <dbReference type="ChEBI" id="CHEBI:71302"/>
    </ligand>
    <ligandPart>
        <name>Mo</name>
        <dbReference type="ChEBI" id="CHEBI:28685"/>
    </ligandPart>
</feature>
<dbReference type="GO" id="GO:0005777">
    <property type="term" value="C:peroxisome"/>
    <property type="evidence" value="ECO:0007669"/>
    <property type="project" value="UniProtKB-SubCell"/>
</dbReference>
<dbReference type="InterPro" id="IPR005107">
    <property type="entry name" value="CO_DH_flav_C"/>
</dbReference>
<dbReference type="Gene3D" id="3.30.465.10">
    <property type="match status" value="1"/>
</dbReference>
<dbReference type="InterPro" id="IPR016169">
    <property type="entry name" value="FAD-bd_PCMH_sub2"/>
</dbReference>
<dbReference type="Gene3D" id="3.30.365.10">
    <property type="entry name" value="Aldehyde oxidase/xanthine dehydrogenase, molybdopterin binding domain"/>
    <property type="match status" value="4"/>
</dbReference>
<evidence type="ECO:0000256" key="3">
    <source>
        <dbReference type="ARBA" id="ARBA00011738"/>
    </source>
</evidence>
<name>A0A7R8UCZ8_HERIL</name>
<comment type="cofactor">
    <cofactor evidence="11">
        <name>FAD</name>
        <dbReference type="ChEBI" id="CHEBI:57692"/>
    </cofactor>
</comment>
<dbReference type="EMBL" id="LR899009">
    <property type="protein sequence ID" value="CAD7078515.1"/>
    <property type="molecule type" value="Genomic_DNA"/>
</dbReference>
<dbReference type="FunFam" id="3.30.365.10:FF:000001">
    <property type="entry name" value="Xanthine dehydrogenase oxidase"/>
    <property type="match status" value="1"/>
</dbReference>